<feature type="chain" id="PRO_5020960133" evidence="1">
    <location>
        <begin position="24"/>
        <end position="264"/>
    </location>
</feature>
<keyword evidence="1" id="KW-0732">Signal</keyword>
<dbReference type="RefSeq" id="WP_136456323.1">
    <property type="nucleotide sequence ID" value="NZ_SRSF01000001.1"/>
</dbReference>
<name>A0A4S4NYX4_9BACT</name>
<organism evidence="2 3">
    <name type="scientific">Neolewinella litorea</name>
    <dbReference type="NCBI Taxonomy" id="2562452"/>
    <lineage>
        <taxon>Bacteria</taxon>
        <taxon>Pseudomonadati</taxon>
        <taxon>Bacteroidota</taxon>
        <taxon>Saprospiria</taxon>
        <taxon>Saprospirales</taxon>
        <taxon>Lewinellaceae</taxon>
        <taxon>Neolewinella</taxon>
    </lineage>
</organism>
<evidence type="ECO:0000313" key="3">
    <source>
        <dbReference type="Proteomes" id="UP000308528"/>
    </source>
</evidence>
<dbReference type="OrthoDB" id="892266at2"/>
<dbReference type="Proteomes" id="UP000308528">
    <property type="component" value="Unassembled WGS sequence"/>
</dbReference>
<dbReference type="PROSITE" id="PS51257">
    <property type="entry name" value="PROKAR_LIPOPROTEIN"/>
    <property type="match status" value="1"/>
</dbReference>
<gene>
    <name evidence="2" type="ORF">E4021_02470</name>
</gene>
<protein>
    <submittedName>
        <fullName evidence="2">Uncharacterized protein</fullName>
    </submittedName>
</protein>
<sequence>MKTRLTLLFLPLVLFCACGPTDPDTTAAPAADVDSNPPAEGFDEAGSDPQAIAIADSVVVHHGGRRAYDQARYISWNFFGARDLVWDKAEDRVRIEVPQDSIIYLLDYSDEDRLTGAVQKMGQEMTDPDSLDIYLQSANSMFINDSYWLVQPFKLKDSGVTLKYIGQETDPQKARPSEVIELTFDEVGDTPGNRYRLYVDQDNYLVNTWQFYRNAADTVPALETPFNGYKDYNGIMLSGDRGGRFQLDDIAVRDTLDDRVFTEF</sequence>
<dbReference type="AlphaFoldDB" id="A0A4S4NYX4"/>
<keyword evidence="3" id="KW-1185">Reference proteome</keyword>
<accession>A0A4S4NYX4</accession>
<proteinExistence type="predicted"/>
<comment type="caution">
    <text evidence="2">The sequence shown here is derived from an EMBL/GenBank/DDBJ whole genome shotgun (WGS) entry which is preliminary data.</text>
</comment>
<evidence type="ECO:0000256" key="1">
    <source>
        <dbReference type="SAM" id="SignalP"/>
    </source>
</evidence>
<feature type="signal peptide" evidence="1">
    <location>
        <begin position="1"/>
        <end position="23"/>
    </location>
</feature>
<evidence type="ECO:0000313" key="2">
    <source>
        <dbReference type="EMBL" id="THH41480.1"/>
    </source>
</evidence>
<dbReference type="EMBL" id="SRSF01000001">
    <property type="protein sequence ID" value="THH41480.1"/>
    <property type="molecule type" value="Genomic_DNA"/>
</dbReference>
<reference evidence="2 3" key="1">
    <citation type="submission" date="2019-04" db="EMBL/GenBank/DDBJ databases">
        <title>Lewinella litorea sp. nov., isolated from a marine sand.</title>
        <authorList>
            <person name="Yoon J.-H."/>
        </authorList>
    </citation>
    <scope>NUCLEOTIDE SEQUENCE [LARGE SCALE GENOMIC DNA]</scope>
    <source>
        <strain evidence="2 3">HSMS-39</strain>
    </source>
</reference>